<keyword evidence="2" id="KW-0547">Nucleotide-binding</keyword>
<dbReference type="CDD" id="cd14798">
    <property type="entry name" value="RX-CC_like"/>
    <property type="match status" value="1"/>
</dbReference>
<evidence type="ECO:0000256" key="1">
    <source>
        <dbReference type="ARBA" id="ARBA00022737"/>
    </source>
</evidence>
<dbReference type="GO" id="GO:0005524">
    <property type="term" value="F:ATP binding"/>
    <property type="evidence" value="ECO:0007669"/>
    <property type="project" value="UniProtKB-KW"/>
</dbReference>
<dbReference type="Pfam" id="PF23559">
    <property type="entry name" value="WHD_DRP"/>
    <property type="match status" value="1"/>
</dbReference>
<dbReference type="InterPro" id="IPR002182">
    <property type="entry name" value="NB-ARC"/>
</dbReference>
<dbReference type="InterPro" id="IPR055414">
    <property type="entry name" value="LRR_R13L4/SHOC2-like"/>
</dbReference>
<evidence type="ECO:0000259" key="8">
    <source>
        <dbReference type="Pfam" id="PF23598"/>
    </source>
</evidence>
<keyword evidence="4" id="KW-0067">ATP-binding</keyword>
<dbReference type="GO" id="GO:0006952">
    <property type="term" value="P:defense response"/>
    <property type="evidence" value="ECO:0007669"/>
    <property type="project" value="UniProtKB-KW"/>
</dbReference>
<dbReference type="Gene3D" id="3.40.50.300">
    <property type="entry name" value="P-loop containing nucleotide triphosphate hydrolases"/>
    <property type="match status" value="1"/>
</dbReference>
<evidence type="ECO:0000256" key="2">
    <source>
        <dbReference type="ARBA" id="ARBA00022741"/>
    </source>
</evidence>
<proteinExistence type="predicted"/>
<feature type="domain" description="Disease resistance protein winged helix" evidence="7">
    <location>
        <begin position="425"/>
        <end position="498"/>
    </location>
</feature>
<keyword evidence="1" id="KW-0677">Repeat</keyword>
<evidence type="ECO:0000259" key="5">
    <source>
        <dbReference type="Pfam" id="PF00931"/>
    </source>
</evidence>
<evidence type="ECO:0000259" key="7">
    <source>
        <dbReference type="Pfam" id="PF23559"/>
    </source>
</evidence>
<evidence type="ECO:0000259" key="6">
    <source>
        <dbReference type="Pfam" id="PF18052"/>
    </source>
</evidence>
<comment type="caution">
    <text evidence="9">The sequence shown here is derived from an EMBL/GenBank/DDBJ whole genome shotgun (WGS) entry which is preliminary data.</text>
</comment>
<sequence>MAEGVLSSIAMEIIKKLSSLASQEVALWWGLKDQLLKLNGTITRITAVIQDAEEQVQKQKQNNQIKDWLKKLREAVYDAEDLLDDFSTQVLRKQLMSRKRTSREVRLFFSRSNQFVYGLRMGHNVKALRKRLDDIETDSIKFKFDVRGEERDSFTPVREQTTSSEREVITGRKDDKVAVKSFLMNSNYKDNVSVISIIGIGGLGKTTLAQHVYNDEQVKVHFGVKFWLSVSGSLDVRKILKGVVGRDSDDQLESLKNELAKKIEKKMYLLVLDDVWDDEDGLDGEKWDSLKGSLPRDVVGSKILVTTRSHVIAKFTSTIEPHVLKGLSELDSWDLFRRKAFHKDQESGHIDEKIRKEIIKRCCGVPLVIKAIARLLSLKDRAQWLSFIVDELPDRIRDDNIIQTLKLSYDALPSFMKHCFAYCSLFPKGHEIDVKLLVRLWIAQGFVSFSKLDGGSLEISGLKIFENLLWRSFFHEVENDRFGNMISCKMHDFMHDLATHVSGLESTIVEREGKNTSSDVTRHVSCDMELDLSQQMSILFPFTERLRTLVLLRGGEWDGGAWESICRDFRHLRVLVLSDWGIKEAPPLIEKLKHLKYLDLLNNYMEALPNSITNLVNLQVLKLNGCMHLKELPRGINKLINLRHLDVGCTLHDDDDDDDDDDDSCESLEYMPRGIGKLTSLQTLSCFVVAKNRGPKSKMVGGLDELSRLNELRGSLEIRVKGYERDSCISEFEGAKLEDKQYLQSLTIIWGDIDMDSDIDTDIDSHIDVDIDMDSDIDLYDKMLQSLQPNSSLQDLGVKGYGGMRFPSWLSDHSNLVRISLGGCTRLEHIPPLDGIPSLEELSIEEMKSLEYIDSEGVGGKEVSKFFPSLKKLEIWNCRRLKGWWKKSRGEMKDDSDESTVEEELIMLSFPRLSSLTISKCPKLTSLPLFPTLDGDIYLNKTSSMPLQQKMKMKPLVYSSSSSFIRPLSNLKELYIGSIDDMESLPEVGMQNLSSLQQLDIRDCSRLKSLPLHGEGMPSLQRLEIDECPRLKSLSESKSQGMIPYLPSLQQLTIIGCNEELSRGWGKESEEVWPNIKHIPNILIDGYYIQKKGRYVEGEGLSIWG</sequence>
<dbReference type="PANTHER" id="PTHR36766:SF40">
    <property type="entry name" value="DISEASE RESISTANCE PROTEIN RGA3"/>
    <property type="match status" value="1"/>
</dbReference>
<dbReference type="PRINTS" id="PR00364">
    <property type="entry name" value="DISEASERSIST"/>
</dbReference>
<dbReference type="InterPro" id="IPR027417">
    <property type="entry name" value="P-loop_NTPase"/>
</dbReference>
<dbReference type="SUPFAM" id="SSF52540">
    <property type="entry name" value="P-loop containing nucleoside triphosphate hydrolases"/>
    <property type="match status" value="1"/>
</dbReference>
<evidence type="ECO:0000256" key="4">
    <source>
        <dbReference type="ARBA" id="ARBA00022840"/>
    </source>
</evidence>
<dbReference type="Pfam" id="PF18052">
    <property type="entry name" value="Rx_N"/>
    <property type="match status" value="1"/>
</dbReference>
<organism evidence="9 10">
    <name type="scientific">Salix dunnii</name>
    <dbReference type="NCBI Taxonomy" id="1413687"/>
    <lineage>
        <taxon>Eukaryota</taxon>
        <taxon>Viridiplantae</taxon>
        <taxon>Streptophyta</taxon>
        <taxon>Embryophyta</taxon>
        <taxon>Tracheophyta</taxon>
        <taxon>Spermatophyta</taxon>
        <taxon>Magnoliopsida</taxon>
        <taxon>eudicotyledons</taxon>
        <taxon>Gunneridae</taxon>
        <taxon>Pentapetalae</taxon>
        <taxon>rosids</taxon>
        <taxon>fabids</taxon>
        <taxon>Malpighiales</taxon>
        <taxon>Salicaceae</taxon>
        <taxon>Saliceae</taxon>
        <taxon>Salix</taxon>
    </lineage>
</organism>
<dbReference type="Proteomes" id="UP000657918">
    <property type="component" value="Unassembled WGS sequence"/>
</dbReference>
<dbReference type="Gene3D" id="1.10.10.10">
    <property type="entry name" value="Winged helix-like DNA-binding domain superfamily/Winged helix DNA-binding domain"/>
    <property type="match status" value="1"/>
</dbReference>
<dbReference type="InterPro" id="IPR038005">
    <property type="entry name" value="RX-like_CC"/>
</dbReference>
<feature type="domain" description="Disease resistance N-terminal" evidence="6">
    <location>
        <begin position="13"/>
        <end position="100"/>
    </location>
</feature>
<dbReference type="AlphaFoldDB" id="A0A835N3D6"/>
<dbReference type="InterPro" id="IPR058922">
    <property type="entry name" value="WHD_DRP"/>
</dbReference>
<dbReference type="OrthoDB" id="848819at2759"/>
<accession>A0A835N3D6</accession>
<dbReference type="GO" id="GO:0051707">
    <property type="term" value="P:response to other organism"/>
    <property type="evidence" value="ECO:0007669"/>
    <property type="project" value="UniProtKB-ARBA"/>
</dbReference>
<name>A0A835N3D6_9ROSI</name>
<protein>
    <submittedName>
        <fullName evidence="9">Uncharacterized protein</fullName>
    </submittedName>
</protein>
<dbReference type="PANTHER" id="PTHR36766">
    <property type="entry name" value="PLANT BROAD-SPECTRUM MILDEW RESISTANCE PROTEIN RPW8"/>
    <property type="match status" value="1"/>
</dbReference>
<dbReference type="InterPro" id="IPR036388">
    <property type="entry name" value="WH-like_DNA-bd_sf"/>
</dbReference>
<gene>
    <name evidence="9" type="ORF">SADUNF_Sadunf06G0220100</name>
</gene>
<evidence type="ECO:0000256" key="3">
    <source>
        <dbReference type="ARBA" id="ARBA00022821"/>
    </source>
</evidence>
<dbReference type="SUPFAM" id="SSF52058">
    <property type="entry name" value="L domain-like"/>
    <property type="match status" value="1"/>
</dbReference>
<dbReference type="EMBL" id="JADGMS010000006">
    <property type="protein sequence ID" value="KAF9681383.1"/>
    <property type="molecule type" value="Genomic_DNA"/>
</dbReference>
<dbReference type="Gene3D" id="3.80.10.10">
    <property type="entry name" value="Ribonuclease Inhibitor"/>
    <property type="match status" value="2"/>
</dbReference>
<dbReference type="InterPro" id="IPR032675">
    <property type="entry name" value="LRR_dom_sf"/>
</dbReference>
<dbReference type="Gene3D" id="1.20.5.4130">
    <property type="match status" value="1"/>
</dbReference>
<dbReference type="Pfam" id="PF23598">
    <property type="entry name" value="LRR_14"/>
    <property type="match status" value="1"/>
</dbReference>
<dbReference type="InterPro" id="IPR041118">
    <property type="entry name" value="Rx_N"/>
</dbReference>
<dbReference type="Pfam" id="PF00931">
    <property type="entry name" value="NB-ARC"/>
    <property type="match status" value="1"/>
</dbReference>
<keyword evidence="10" id="KW-1185">Reference proteome</keyword>
<evidence type="ECO:0000313" key="10">
    <source>
        <dbReference type="Proteomes" id="UP000657918"/>
    </source>
</evidence>
<evidence type="ECO:0000313" key="9">
    <source>
        <dbReference type="EMBL" id="KAF9681383.1"/>
    </source>
</evidence>
<feature type="domain" description="Disease resistance R13L4/SHOC-2-like LRR" evidence="8">
    <location>
        <begin position="567"/>
        <end position="878"/>
    </location>
</feature>
<feature type="domain" description="NB-ARC" evidence="5">
    <location>
        <begin position="174"/>
        <end position="345"/>
    </location>
</feature>
<dbReference type="FunFam" id="1.10.10.10:FF:000322">
    <property type="entry name" value="Probable disease resistance protein At1g63360"/>
    <property type="match status" value="1"/>
</dbReference>
<dbReference type="GO" id="GO:0043531">
    <property type="term" value="F:ADP binding"/>
    <property type="evidence" value="ECO:0007669"/>
    <property type="project" value="InterPro"/>
</dbReference>
<reference evidence="9 10" key="1">
    <citation type="submission" date="2020-10" db="EMBL/GenBank/DDBJ databases">
        <title>Plant Genome Project.</title>
        <authorList>
            <person name="Zhang R.-G."/>
        </authorList>
    </citation>
    <scope>NUCLEOTIDE SEQUENCE [LARGE SCALE GENOMIC DNA]</scope>
    <source>
        <strain evidence="9">FAFU-HL-1</strain>
        <tissue evidence="9">Leaf</tissue>
    </source>
</reference>
<keyword evidence="3" id="KW-0611">Plant defense</keyword>